<evidence type="ECO:0000313" key="5">
    <source>
        <dbReference type="Proteomes" id="UP001596222"/>
    </source>
</evidence>
<dbReference type="InterPro" id="IPR043129">
    <property type="entry name" value="ATPase_NBD"/>
</dbReference>
<evidence type="ECO:0000259" key="2">
    <source>
        <dbReference type="Pfam" id="PF02543"/>
    </source>
</evidence>
<evidence type="ECO:0000259" key="3">
    <source>
        <dbReference type="Pfam" id="PF16861"/>
    </source>
</evidence>
<dbReference type="SUPFAM" id="SSF53067">
    <property type="entry name" value="Actin-like ATPase domain"/>
    <property type="match status" value="1"/>
</dbReference>
<dbReference type="InterPro" id="IPR051338">
    <property type="entry name" value="NodU/CmcH_Carbamoyltrnsfr"/>
</dbReference>
<dbReference type="CDD" id="cd24033">
    <property type="entry name" value="ASKHA_NBD_NodU_CmcH-like_N"/>
    <property type="match status" value="1"/>
</dbReference>
<organism evidence="4 5">
    <name type="scientific">Streptomyces aureoversilis</name>
    <dbReference type="NCBI Taxonomy" id="67277"/>
    <lineage>
        <taxon>Bacteria</taxon>
        <taxon>Bacillati</taxon>
        <taxon>Actinomycetota</taxon>
        <taxon>Actinomycetes</taxon>
        <taxon>Kitasatosporales</taxon>
        <taxon>Streptomycetaceae</taxon>
        <taxon>Streptomyces</taxon>
    </lineage>
</organism>
<sequence length="536" mass="58307">MKVLSLHSLGHDSGVSYFEDGRLVYSMETERLTRWKHDHRIALAVRHCLAQPQVDADGIDLVAVSSPVRESVLRIPDLNRAMAAVNGGAPHYRTTCDLLGRTVDCVIVTHEVSHAALALQYAGHPDGCLVLTNEGRGQISHSSLFQYAEGRLEWVETEPLPWYGTGFGWSAFGYLFGFGKGPSVAGKVMALGGYGQPSTAVRELLEGIDDRILSDRAMAERVGAELLARPGFVQDFEQRADCIATLQQMFTESVHAALAKHIDAAGRDDVPLALGGGCALNVVANAHLRKRFDRDIAIPPACGDAGHSLGAGVYALRFLYGLPVEPFGVYLNGEAETEDEIRETIMAAALNPLPYEPAAAARVLAGGGVVAMVGGPSESGPRALGNRSLLGSPDVAGMRKRLSERLKEREWFRPLGAVMRTEVFQELFPGAPPSPYMLFNYDVPEGLIPEARHVDGTSRLQTVGREQNPRLHHLLEEFERMSGTPALINTSLNARGRAIAHRAHDALMDFRERDVDLFVLGNLMAYNGGRARPPRK</sequence>
<accession>A0ABV9ZTQ6</accession>
<dbReference type="InterPro" id="IPR003696">
    <property type="entry name" value="Carbtransf_dom"/>
</dbReference>
<dbReference type="Pfam" id="PF16861">
    <property type="entry name" value="Carbam_trans_C"/>
    <property type="match status" value="1"/>
</dbReference>
<gene>
    <name evidence="4" type="ORF">ACFPP6_08825</name>
</gene>
<dbReference type="Proteomes" id="UP001596222">
    <property type="component" value="Unassembled WGS sequence"/>
</dbReference>
<reference evidence="5" key="1">
    <citation type="journal article" date="2019" name="Int. J. Syst. Evol. Microbiol.">
        <title>The Global Catalogue of Microorganisms (GCM) 10K type strain sequencing project: providing services to taxonomists for standard genome sequencing and annotation.</title>
        <authorList>
            <consortium name="The Broad Institute Genomics Platform"/>
            <consortium name="The Broad Institute Genome Sequencing Center for Infectious Disease"/>
            <person name="Wu L."/>
            <person name="Ma J."/>
        </authorList>
    </citation>
    <scope>NUCLEOTIDE SEQUENCE [LARGE SCALE GENOMIC DNA]</scope>
    <source>
        <strain evidence="5">CGMCC 4.1641</strain>
    </source>
</reference>
<dbReference type="PANTHER" id="PTHR34847">
    <property type="entry name" value="NODULATION PROTEIN U"/>
    <property type="match status" value="1"/>
</dbReference>
<comment type="similarity">
    <text evidence="1">Belongs to the NodU/CmcH family.</text>
</comment>
<proteinExistence type="inferred from homology"/>
<dbReference type="InterPro" id="IPR038152">
    <property type="entry name" value="Carbam_trans_C_sf"/>
</dbReference>
<dbReference type="Gene3D" id="3.30.420.40">
    <property type="match status" value="2"/>
</dbReference>
<dbReference type="InterPro" id="IPR031730">
    <property type="entry name" value="Carbam_trans_C"/>
</dbReference>
<dbReference type="RefSeq" id="WP_382038833.1">
    <property type="nucleotide sequence ID" value="NZ_JBHSKJ010000004.1"/>
</dbReference>
<dbReference type="Pfam" id="PF02543">
    <property type="entry name" value="Carbam_trans_N"/>
    <property type="match status" value="2"/>
</dbReference>
<evidence type="ECO:0000313" key="4">
    <source>
        <dbReference type="EMBL" id="MFC5144775.1"/>
    </source>
</evidence>
<comment type="caution">
    <text evidence="4">The sequence shown here is derived from an EMBL/GenBank/DDBJ whole genome shotgun (WGS) entry which is preliminary data.</text>
</comment>
<keyword evidence="5" id="KW-1185">Reference proteome</keyword>
<feature type="domain" description="Carbamoyltransferase" evidence="2">
    <location>
        <begin position="104"/>
        <end position="312"/>
    </location>
</feature>
<dbReference type="EMBL" id="JBHSKJ010000004">
    <property type="protein sequence ID" value="MFC5144775.1"/>
    <property type="molecule type" value="Genomic_DNA"/>
</dbReference>
<feature type="domain" description="Carbamoyltransferase" evidence="2">
    <location>
        <begin position="4"/>
        <end position="62"/>
    </location>
</feature>
<feature type="domain" description="Carbamoyltransferase C-terminal" evidence="3">
    <location>
        <begin position="361"/>
        <end position="524"/>
    </location>
</feature>
<dbReference type="PANTHER" id="PTHR34847:SF1">
    <property type="entry name" value="NODULATION PROTEIN U"/>
    <property type="match status" value="1"/>
</dbReference>
<name>A0ABV9ZTQ6_9ACTN</name>
<dbReference type="Gene3D" id="3.90.870.20">
    <property type="entry name" value="Carbamoyltransferase, C-terminal domain"/>
    <property type="match status" value="1"/>
</dbReference>
<evidence type="ECO:0000256" key="1">
    <source>
        <dbReference type="ARBA" id="ARBA00006129"/>
    </source>
</evidence>
<protein>
    <submittedName>
        <fullName evidence="4">Carbamoyltransferase C-terminal domain-containing protein</fullName>
    </submittedName>
</protein>